<evidence type="ECO:0000256" key="2">
    <source>
        <dbReference type="SAM" id="SignalP"/>
    </source>
</evidence>
<feature type="compositionally biased region" description="Acidic residues" evidence="1">
    <location>
        <begin position="17"/>
        <end position="39"/>
    </location>
</feature>
<evidence type="ECO:0000256" key="1">
    <source>
        <dbReference type="SAM" id="MobiDB-lite"/>
    </source>
</evidence>
<gene>
    <name evidence="3" type="ORF">PLOB_00034625</name>
</gene>
<feature type="non-terminal residue" evidence="3">
    <location>
        <position position="153"/>
    </location>
</feature>
<protein>
    <submittedName>
        <fullName evidence="3">Uncharacterized protein</fullName>
    </submittedName>
</protein>
<comment type="caution">
    <text evidence="3">The sequence shown here is derived from an EMBL/GenBank/DDBJ whole genome shotgun (WGS) entry which is preliminary data.</text>
</comment>
<feature type="chain" id="PRO_5045158275" evidence="2">
    <location>
        <begin position="17"/>
        <end position="153"/>
    </location>
</feature>
<dbReference type="Proteomes" id="UP001159405">
    <property type="component" value="Unassembled WGS sequence"/>
</dbReference>
<feature type="signal peptide" evidence="2">
    <location>
        <begin position="1"/>
        <end position="16"/>
    </location>
</feature>
<evidence type="ECO:0000313" key="4">
    <source>
        <dbReference type="Proteomes" id="UP001159405"/>
    </source>
</evidence>
<feature type="region of interest" description="Disordered" evidence="1">
    <location>
        <begin position="15"/>
        <end position="39"/>
    </location>
</feature>
<name>A0ABN8P657_9CNID</name>
<accession>A0ABN8P657</accession>
<organism evidence="3 4">
    <name type="scientific">Porites lobata</name>
    <dbReference type="NCBI Taxonomy" id="104759"/>
    <lineage>
        <taxon>Eukaryota</taxon>
        <taxon>Metazoa</taxon>
        <taxon>Cnidaria</taxon>
        <taxon>Anthozoa</taxon>
        <taxon>Hexacorallia</taxon>
        <taxon>Scleractinia</taxon>
        <taxon>Fungiina</taxon>
        <taxon>Poritidae</taxon>
        <taxon>Porites</taxon>
    </lineage>
</organism>
<proteinExistence type="predicted"/>
<keyword evidence="2" id="KW-0732">Signal</keyword>
<evidence type="ECO:0000313" key="3">
    <source>
        <dbReference type="EMBL" id="CAH3130365.1"/>
    </source>
</evidence>
<reference evidence="3 4" key="1">
    <citation type="submission" date="2022-05" db="EMBL/GenBank/DDBJ databases">
        <authorList>
            <consortium name="Genoscope - CEA"/>
            <person name="William W."/>
        </authorList>
    </citation>
    <scope>NUCLEOTIDE SEQUENCE [LARGE SCALE GENOMIC DNA]</scope>
</reference>
<sequence>MSLMMVIIMISPAAAADDNDEDDDVVDDDDHEDDDDLDDVVVDDDDDDDFCLSVTVCQSACPPNCVSVLSASVIVTQSAVIDLQFYVNQFFCHQGKVSLQSNIHDTDFYFSHVCLVQFNVTQAPSMAKLLEAVSSSEGPLYVLTVRIQNESVC</sequence>
<keyword evidence="4" id="KW-1185">Reference proteome</keyword>
<dbReference type="EMBL" id="CALNXK010000048">
    <property type="protein sequence ID" value="CAH3130365.1"/>
    <property type="molecule type" value="Genomic_DNA"/>
</dbReference>